<gene>
    <name evidence="1" type="ORF">OPT61_g5558</name>
</gene>
<sequence length="108" mass="11911">MTTSKLVPAFQDPQPARSLRNIEFALETWSHSGTASRLARHLLAPRIDNKPRIPRKPHVGQVVLLFQDSLRSSASTSAHVRNPTQRATGTLAEAEKPARVWTAAELHG</sequence>
<keyword evidence="2" id="KW-1185">Reference proteome</keyword>
<name>A0ACC2I9X8_9PLEO</name>
<dbReference type="Proteomes" id="UP001153331">
    <property type="component" value="Unassembled WGS sequence"/>
</dbReference>
<proteinExistence type="predicted"/>
<dbReference type="EMBL" id="JAPHNI010000362">
    <property type="protein sequence ID" value="KAJ8111959.1"/>
    <property type="molecule type" value="Genomic_DNA"/>
</dbReference>
<reference evidence="1" key="1">
    <citation type="submission" date="2022-11" db="EMBL/GenBank/DDBJ databases">
        <title>Genome Sequence of Boeremia exigua.</title>
        <authorList>
            <person name="Buettner E."/>
        </authorList>
    </citation>
    <scope>NUCLEOTIDE SEQUENCE</scope>
    <source>
        <strain evidence="1">CU02</strain>
    </source>
</reference>
<evidence type="ECO:0000313" key="2">
    <source>
        <dbReference type="Proteomes" id="UP001153331"/>
    </source>
</evidence>
<accession>A0ACC2I9X8</accession>
<comment type="caution">
    <text evidence="1">The sequence shown here is derived from an EMBL/GenBank/DDBJ whole genome shotgun (WGS) entry which is preliminary data.</text>
</comment>
<evidence type="ECO:0000313" key="1">
    <source>
        <dbReference type="EMBL" id="KAJ8111959.1"/>
    </source>
</evidence>
<protein>
    <submittedName>
        <fullName evidence="1">Uncharacterized protein</fullName>
    </submittedName>
</protein>
<organism evidence="1 2">
    <name type="scientific">Boeremia exigua</name>
    <dbReference type="NCBI Taxonomy" id="749465"/>
    <lineage>
        <taxon>Eukaryota</taxon>
        <taxon>Fungi</taxon>
        <taxon>Dikarya</taxon>
        <taxon>Ascomycota</taxon>
        <taxon>Pezizomycotina</taxon>
        <taxon>Dothideomycetes</taxon>
        <taxon>Pleosporomycetidae</taxon>
        <taxon>Pleosporales</taxon>
        <taxon>Pleosporineae</taxon>
        <taxon>Didymellaceae</taxon>
        <taxon>Boeremia</taxon>
    </lineage>
</organism>